<comment type="subunit">
    <text evidence="4">Homodimer.</text>
</comment>
<sequence>MNEPSIKRRIRFTVAYDGTGYSGWQLQPGKATVQGCLEQALEKLLGEKMRVTGAGRTDAGVHALGQAAHFDTTRPLPAEVIQRALNATLPPDIRVREAAEAPESFHARFSALRKLYRYRIARRGLPAEPFLSRDHWLYNFDLDLGLLEKCCGLIAGEHDFFTFSKQEGARKNHLCRVYQAHWEKEADELTFEITANRFLRGMVRMLVGATTAVAEGRADLEEFREALDRPGRWLKAVPAPAQGLILVEVQY</sequence>
<comment type="caution">
    <text evidence="9">The sequence shown here is derived from an EMBL/GenBank/DDBJ whole genome shotgun (WGS) entry which is preliminary data.</text>
</comment>
<dbReference type="HAMAP" id="MF_00171">
    <property type="entry name" value="TruA"/>
    <property type="match status" value="1"/>
</dbReference>
<feature type="domain" description="Pseudouridine synthase I TruA alpha/beta" evidence="8">
    <location>
        <begin position="14"/>
        <end position="109"/>
    </location>
</feature>
<dbReference type="EC" id="5.4.99.12" evidence="4"/>
<proteinExistence type="inferred from homology"/>
<dbReference type="SUPFAM" id="SSF55120">
    <property type="entry name" value="Pseudouridine synthase"/>
    <property type="match status" value="1"/>
</dbReference>
<dbReference type="Gene3D" id="3.30.70.660">
    <property type="entry name" value="Pseudouridine synthase I, catalytic domain, C-terminal subdomain"/>
    <property type="match status" value="1"/>
</dbReference>
<dbReference type="NCBIfam" id="TIGR00071">
    <property type="entry name" value="hisT_truA"/>
    <property type="match status" value="1"/>
</dbReference>
<dbReference type="PANTHER" id="PTHR11142">
    <property type="entry name" value="PSEUDOURIDYLATE SYNTHASE"/>
    <property type="match status" value="1"/>
</dbReference>
<evidence type="ECO:0000256" key="5">
    <source>
        <dbReference type="PIRSR" id="PIRSR001430-1"/>
    </source>
</evidence>
<dbReference type="CDD" id="cd02570">
    <property type="entry name" value="PseudoU_synth_EcTruA"/>
    <property type="match status" value="1"/>
</dbReference>
<feature type="active site" description="Nucleophile" evidence="4 5">
    <location>
        <position position="58"/>
    </location>
</feature>
<evidence type="ECO:0000313" key="10">
    <source>
        <dbReference type="Proteomes" id="UP000176992"/>
    </source>
</evidence>
<feature type="domain" description="Pseudouridine synthase I TruA alpha/beta" evidence="8">
    <location>
        <begin position="155"/>
        <end position="251"/>
    </location>
</feature>
<accession>A0A1F5YDT9</accession>
<reference evidence="9 10" key="1">
    <citation type="journal article" date="2016" name="Nat. Commun.">
        <title>Thousands of microbial genomes shed light on interconnected biogeochemical processes in an aquifer system.</title>
        <authorList>
            <person name="Anantharaman K."/>
            <person name="Brown C.T."/>
            <person name="Hug L.A."/>
            <person name="Sharon I."/>
            <person name="Castelle C.J."/>
            <person name="Probst A.J."/>
            <person name="Thomas B.C."/>
            <person name="Singh A."/>
            <person name="Wilkins M.J."/>
            <person name="Karaoz U."/>
            <person name="Brodie E.L."/>
            <person name="Williams K.H."/>
            <person name="Hubbard S.S."/>
            <person name="Banfield J.F."/>
        </authorList>
    </citation>
    <scope>NUCLEOTIDE SEQUENCE [LARGE SCALE GENOMIC DNA]</scope>
</reference>
<gene>
    <name evidence="4" type="primary">truA</name>
    <name evidence="9" type="ORF">A2Z86_09955</name>
</gene>
<protein>
    <recommendedName>
        <fullName evidence="4">tRNA pseudouridine synthase A</fullName>
        <ecNumber evidence="4">5.4.99.12</ecNumber>
    </recommendedName>
    <alternativeName>
        <fullName evidence="4">tRNA pseudouridine(38-40) synthase</fullName>
    </alternativeName>
    <alternativeName>
        <fullName evidence="4">tRNA pseudouridylate synthase I</fullName>
    </alternativeName>
    <alternativeName>
        <fullName evidence="4">tRNA-uridine isomerase I</fullName>
    </alternativeName>
</protein>
<dbReference type="PIRSF" id="PIRSF001430">
    <property type="entry name" value="tRNA_psdUrid_synth"/>
    <property type="match status" value="1"/>
</dbReference>
<dbReference type="FunFam" id="3.30.70.580:FF:000001">
    <property type="entry name" value="tRNA pseudouridine synthase A"/>
    <property type="match status" value="1"/>
</dbReference>
<dbReference type="EMBL" id="MFIV01000129">
    <property type="protein sequence ID" value="OGF98309.1"/>
    <property type="molecule type" value="Genomic_DNA"/>
</dbReference>
<dbReference type="PANTHER" id="PTHR11142:SF0">
    <property type="entry name" value="TRNA PSEUDOURIDINE SYNTHASE-LIKE 1"/>
    <property type="match status" value="1"/>
</dbReference>
<feature type="binding site" evidence="4 6">
    <location>
        <position position="116"/>
    </location>
    <ligand>
        <name>substrate</name>
    </ligand>
</feature>
<evidence type="ECO:0000256" key="6">
    <source>
        <dbReference type="PIRSR" id="PIRSR001430-2"/>
    </source>
</evidence>
<evidence type="ECO:0000256" key="3">
    <source>
        <dbReference type="ARBA" id="ARBA00023235"/>
    </source>
</evidence>
<comment type="function">
    <text evidence="4">Formation of pseudouridine at positions 38, 39 and 40 in the anticodon stem and loop of transfer RNAs.</text>
</comment>
<evidence type="ECO:0000256" key="1">
    <source>
        <dbReference type="ARBA" id="ARBA00009375"/>
    </source>
</evidence>
<comment type="similarity">
    <text evidence="1 4 7">Belongs to the tRNA pseudouridine synthase TruA family.</text>
</comment>
<dbReference type="GO" id="GO:0003723">
    <property type="term" value="F:RNA binding"/>
    <property type="evidence" value="ECO:0007669"/>
    <property type="project" value="InterPro"/>
</dbReference>
<dbReference type="AlphaFoldDB" id="A0A1F5YDT9"/>
<dbReference type="InterPro" id="IPR020094">
    <property type="entry name" value="TruA/RsuA/RluB/E/F_N"/>
</dbReference>
<dbReference type="Gene3D" id="3.30.70.580">
    <property type="entry name" value="Pseudouridine synthase I, catalytic domain, N-terminal subdomain"/>
    <property type="match status" value="1"/>
</dbReference>
<dbReference type="InterPro" id="IPR001406">
    <property type="entry name" value="PsdUridine_synth_TruA"/>
</dbReference>
<keyword evidence="3 4" id="KW-0413">Isomerase</keyword>
<evidence type="ECO:0000313" key="9">
    <source>
        <dbReference type="EMBL" id="OGF98309.1"/>
    </source>
</evidence>
<evidence type="ECO:0000256" key="4">
    <source>
        <dbReference type="HAMAP-Rule" id="MF_00171"/>
    </source>
</evidence>
<dbReference type="GO" id="GO:0031119">
    <property type="term" value="P:tRNA pseudouridine synthesis"/>
    <property type="evidence" value="ECO:0007669"/>
    <property type="project" value="UniProtKB-UniRule"/>
</dbReference>
<name>A0A1F5YDT9_9BACT</name>
<dbReference type="Proteomes" id="UP000176992">
    <property type="component" value="Unassembled WGS sequence"/>
</dbReference>
<keyword evidence="2 4" id="KW-0819">tRNA processing</keyword>
<dbReference type="InterPro" id="IPR020095">
    <property type="entry name" value="PsdUridine_synth_TruA_C"/>
</dbReference>
<comment type="catalytic activity">
    <reaction evidence="4 7">
        <text>uridine(38/39/40) in tRNA = pseudouridine(38/39/40) in tRNA</text>
        <dbReference type="Rhea" id="RHEA:22376"/>
        <dbReference type="Rhea" id="RHEA-COMP:10085"/>
        <dbReference type="Rhea" id="RHEA-COMP:10087"/>
        <dbReference type="ChEBI" id="CHEBI:65314"/>
        <dbReference type="ChEBI" id="CHEBI:65315"/>
        <dbReference type="EC" id="5.4.99.12"/>
    </reaction>
</comment>
<evidence type="ECO:0000256" key="2">
    <source>
        <dbReference type="ARBA" id="ARBA00022694"/>
    </source>
</evidence>
<organism evidence="9 10">
    <name type="scientific">Candidatus Glassbacteria bacterium GWA2_58_10</name>
    <dbReference type="NCBI Taxonomy" id="1817865"/>
    <lineage>
        <taxon>Bacteria</taxon>
        <taxon>Candidatus Glassiibacteriota</taxon>
    </lineage>
</organism>
<dbReference type="GO" id="GO:0160147">
    <property type="term" value="F:tRNA pseudouridine(38-40) synthase activity"/>
    <property type="evidence" value="ECO:0007669"/>
    <property type="project" value="UniProtKB-EC"/>
</dbReference>
<evidence type="ECO:0000256" key="7">
    <source>
        <dbReference type="RuleBase" id="RU003792"/>
    </source>
</evidence>
<dbReference type="InterPro" id="IPR020097">
    <property type="entry name" value="PsdUridine_synth_TruA_a/b_dom"/>
</dbReference>
<comment type="caution">
    <text evidence="4">Lacks conserved residue(s) required for the propagation of feature annotation.</text>
</comment>
<dbReference type="Pfam" id="PF01416">
    <property type="entry name" value="PseudoU_synth_1"/>
    <property type="match status" value="2"/>
</dbReference>
<evidence type="ECO:0000259" key="8">
    <source>
        <dbReference type="Pfam" id="PF01416"/>
    </source>
</evidence>
<dbReference type="InterPro" id="IPR020103">
    <property type="entry name" value="PsdUridine_synth_cat_dom_sf"/>
</dbReference>